<dbReference type="AlphaFoldDB" id="A0A918VJL8"/>
<evidence type="ECO:0000313" key="1">
    <source>
        <dbReference type="EMBL" id="GHA01401.1"/>
    </source>
</evidence>
<dbReference type="Proteomes" id="UP000623010">
    <property type="component" value="Unassembled WGS sequence"/>
</dbReference>
<gene>
    <name evidence="1" type="ORF">GCM10010389_45950</name>
</gene>
<dbReference type="EMBL" id="BMWH01000020">
    <property type="protein sequence ID" value="GHA01401.1"/>
    <property type="molecule type" value="Genomic_DNA"/>
</dbReference>
<evidence type="ECO:0008006" key="3">
    <source>
        <dbReference type="Google" id="ProtNLM"/>
    </source>
</evidence>
<reference evidence="1" key="1">
    <citation type="journal article" date="2014" name="Int. J. Syst. Evol. Microbiol.">
        <title>Complete genome sequence of Corynebacterium casei LMG S-19264T (=DSM 44701T), isolated from a smear-ripened cheese.</title>
        <authorList>
            <consortium name="US DOE Joint Genome Institute (JGI-PGF)"/>
            <person name="Walter F."/>
            <person name="Albersmeier A."/>
            <person name="Kalinowski J."/>
            <person name="Ruckert C."/>
        </authorList>
    </citation>
    <scope>NUCLEOTIDE SEQUENCE</scope>
    <source>
        <strain evidence="1">JCM 5016</strain>
    </source>
</reference>
<accession>A0A918VJL8</accession>
<proteinExistence type="predicted"/>
<protein>
    <recommendedName>
        <fullName evidence="3">DNA-binding protein</fullName>
    </recommendedName>
</protein>
<dbReference type="RefSeq" id="WP_190059361.1">
    <property type="nucleotide sequence ID" value="NZ_BMWH01000020.1"/>
</dbReference>
<reference evidence="1" key="2">
    <citation type="submission" date="2020-09" db="EMBL/GenBank/DDBJ databases">
        <authorList>
            <person name="Sun Q."/>
            <person name="Ohkuma M."/>
        </authorList>
    </citation>
    <scope>NUCLEOTIDE SEQUENCE</scope>
    <source>
        <strain evidence="1">JCM 5016</strain>
    </source>
</reference>
<keyword evidence="2" id="KW-1185">Reference proteome</keyword>
<evidence type="ECO:0000313" key="2">
    <source>
        <dbReference type="Proteomes" id="UP000623010"/>
    </source>
</evidence>
<name>A0A918VJL8_9ACTN</name>
<organism evidence="1 2">
    <name type="scientific">Streptomyces echinoruber</name>
    <dbReference type="NCBI Taxonomy" id="68898"/>
    <lineage>
        <taxon>Bacteria</taxon>
        <taxon>Bacillati</taxon>
        <taxon>Actinomycetota</taxon>
        <taxon>Actinomycetes</taxon>
        <taxon>Kitasatosporales</taxon>
        <taxon>Streptomycetaceae</taxon>
        <taxon>Streptomyces</taxon>
    </lineage>
</organism>
<sequence length="79" mass="8768">MITARTGRDGRPLVTTTQAAYSLGMEPKQFRDWARRRCITPAGSRPNPSRGQALALWDLADIADAVRRQKTKQPVCQGT</sequence>
<comment type="caution">
    <text evidence="1">The sequence shown here is derived from an EMBL/GenBank/DDBJ whole genome shotgun (WGS) entry which is preliminary data.</text>
</comment>